<comment type="caution">
    <text evidence="5">The sequence shown here is derived from an EMBL/GenBank/DDBJ whole genome shotgun (WGS) entry which is preliminary data.</text>
</comment>
<dbReference type="Proteomes" id="UP000789739">
    <property type="component" value="Unassembled WGS sequence"/>
</dbReference>
<dbReference type="InterPro" id="IPR026983">
    <property type="entry name" value="DHC"/>
</dbReference>
<dbReference type="InterPro" id="IPR054354">
    <property type="entry name" value="DYNC2H1-like_lid"/>
</dbReference>
<dbReference type="GO" id="GO:0045505">
    <property type="term" value="F:dynein intermediate chain binding"/>
    <property type="evidence" value="ECO:0007669"/>
    <property type="project" value="InterPro"/>
</dbReference>
<dbReference type="Pfam" id="PF12775">
    <property type="entry name" value="AAA_7"/>
    <property type="match status" value="1"/>
</dbReference>
<evidence type="ECO:0000256" key="1">
    <source>
        <dbReference type="ARBA" id="ARBA00008887"/>
    </source>
</evidence>
<evidence type="ECO:0000313" key="6">
    <source>
        <dbReference type="Proteomes" id="UP000789739"/>
    </source>
</evidence>
<dbReference type="Gene3D" id="1.20.920.20">
    <property type="match status" value="1"/>
</dbReference>
<dbReference type="SUPFAM" id="SSF52540">
    <property type="entry name" value="P-loop containing nucleoside triphosphate hydrolases"/>
    <property type="match status" value="1"/>
</dbReference>
<comment type="similarity">
    <text evidence="1">Belongs to the dynein heavy chain family.</text>
</comment>
<accession>A0A9N9FEC1</accession>
<keyword evidence="6" id="KW-1185">Reference proteome</keyword>
<dbReference type="OrthoDB" id="447173at2759"/>
<proteinExistence type="inferred from homology"/>
<name>A0A9N9FEC1_9GLOM</name>
<sequence>MTLFSALRKLPDMEVVGLNFSSATTPKLILKTFEQYCDYRKTPTGVILSPKAIGRWIVVFCDEINLPATDKYGAQRFVGACNPPTDPGRVPLTHRFLRHAPLVMVDYPGEISLNQIYGTFSRAMLKVVPPLRAYTEPLTAAMVDMSQKKFTPDIQAHYIYSPRELTRWMRGIFEAIKPMESLSVEGLTDDDIDSIAIKHFPNLHPTKLSSKGLSMPPLHRHTIANAFVFVHQSLYEINAKLSKRQDTVDKVEELRISLNIKEGELKAKNAEVEEKLKIMLIDQQKTEIKKEEARKLEEVLSQQKIAIEERRTGEKDRCSVELSCETEKGIKTYNLDELQDSRGRALLISRKDIATSAVKLFEIVPSTERIVMMDFANQETWEEIQRTVNLQDTATFRESSVTRIQTRKTTRKCYVVLGKNFPSAKALITHIYYTRGLYLSMVTMARTRNTHARRNGRGSARDEVLARDLATGIFDKEDVSDRKTEPDIVAQSFLTLYELESCL</sequence>
<dbReference type="AlphaFoldDB" id="A0A9N9FEC1"/>
<dbReference type="EMBL" id="CAJVPI010000395">
    <property type="protein sequence ID" value="CAG8529489.1"/>
    <property type="molecule type" value="Genomic_DNA"/>
</dbReference>
<gene>
    <name evidence="5" type="ORF">PBRASI_LOCUS4037</name>
</gene>
<evidence type="ECO:0000259" key="4">
    <source>
        <dbReference type="Pfam" id="PF22597"/>
    </source>
</evidence>
<dbReference type="GO" id="GO:0051959">
    <property type="term" value="F:dynein light intermediate chain binding"/>
    <property type="evidence" value="ECO:0007669"/>
    <property type="project" value="InterPro"/>
</dbReference>
<organism evidence="5 6">
    <name type="scientific">Paraglomus brasilianum</name>
    <dbReference type="NCBI Taxonomy" id="144538"/>
    <lineage>
        <taxon>Eukaryota</taxon>
        <taxon>Fungi</taxon>
        <taxon>Fungi incertae sedis</taxon>
        <taxon>Mucoromycota</taxon>
        <taxon>Glomeromycotina</taxon>
        <taxon>Glomeromycetes</taxon>
        <taxon>Paraglomerales</taxon>
        <taxon>Paraglomeraceae</taxon>
        <taxon>Paraglomus</taxon>
    </lineage>
</organism>
<protein>
    <recommendedName>
        <fullName evidence="2">Dynein heavy chain, cytoplasmic</fullName>
    </recommendedName>
    <alternativeName>
        <fullName evidence="3">Dynein heavy chain, cytosolic</fullName>
    </alternativeName>
</protein>
<dbReference type="GO" id="GO:0005858">
    <property type="term" value="C:axonemal dynein complex"/>
    <property type="evidence" value="ECO:0007669"/>
    <property type="project" value="TreeGrafter"/>
</dbReference>
<dbReference type="PANTHER" id="PTHR46532:SF4">
    <property type="entry name" value="AAA+ ATPASE DOMAIN-CONTAINING PROTEIN"/>
    <property type="match status" value="1"/>
</dbReference>
<evidence type="ECO:0000313" key="5">
    <source>
        <dbReference type="EMBL" id="CAG8529489.1"/>
    </source>
</evidence>
<reference evidence="5" key="1">
    <citation type="submission" date="2021-06" db="EMBL/GenBank/DDBJ databases">
        <authorList>
            <person name="Kallberg Y."/>
            <person name="Tangrot J."/>
            <person name="Rosling A."/>
        </authorList>
    </citation>
    <scope>NUCLEOTIDE SEQUENCE</scope>
    <source>
        <strain evidence="5">BR232B</strain>
    </source>
</reference>
<evidence type="ECO:0000256" key="2">
    <source>
        <dbReference type="ARBA" id="ARBA00022197"/>
    </source>
</evidence>
<dbReference type="PANTHER" id="PTHR46532">
    <property type="entry name" value="MALE FERTILITY FACTOR KL5"/>
    <property type="match status" value="1"/>
</dbReference>
<dbReference type="GO" id="GO:0007018">
    <property type="term" value="P:microtubule-based movement"/>
    <property type="evidence" value="ECO:0007669"/>
    <property type="project" value="InterPro"/>
</dbReference>
<dbReference type="InterPro" id="IPR027417">
    <property type="entry name" value="P-loop_NTPase"/>
</dbReference>
<dbReference type="Gene3D" id="3.40.50.300">
    <property type="entry name" value="P-loop containing nucleotide triphosphate hydrolases"/>
    <property type="match status" value="1"/>
</dbReference>
<dbReference type="Pfam" id="PF22597">
    <property type="entry name" value="DYN_lid"/>
    <property type="match status" value="1"/>
</dbReference>
<dbReference type="Gene3D" id="1.20.920.30">
    <property type="match status" value="1"/>
</dbReference>
<evidence type="ECO:0000256" key="3">
    <source>
        <dbReference type="ARBA" id="ARBA00033439"/>
    </source>
</evidence>
<feature type="domain" description="Dynein 2 heavy chain 1 cytoplasmic ATPase lid" evidence="4">
    <location>
        <begin position="120"/>
        <end position="188"/>
    </location>
</feature>